<dbReference type="AlphaFoldDB" id="A0A7K5A5Q5"/>
<name>A0A7K5A5Q5_9AVES</name>
<dbReference type="Pfam" id="PF18778">
    <property type="entry name" value="NAD1"/>
    <property type="match status" value="1"/>
</dbReference>
<dbReference type="PANTHER" id="PTHR35672:SF1">
    <property type="entry name" value="C-U-EDITING ENZYME APOBEC-4-RELATED"/>
    <property type="match status" value="1"/>
</dbReference>
<feature type="non-terminal residue" evidence="1">
    <location>
        <position position="1"/>
    </location>
</feature>
<dbReference type="OrthoDB" id="9941981at2759"/>
<feature type="non-terminal residue" evidence="1">
    <location>
        <position position="310"/>
    </location>
</feature>
<sequence>KPIFQEYLTSQGTVVKPYYWQRQSHLCAKCPYHIRTGEEARVPYAELHGLFAFPRTAATLRNKHLLFYELRSSSGRVVQKGHATNCTEQEKHPESMLFEAGAYLDAVAGACGTIGCITLYSNYAPCNEAAHCCVSKIYNFLLKHPKILLCICFSHLYPTEENFPQEALWSLWSLWPRVTLRRVSVGTWRYLLCNFGSGIPGSSLHHPTPSLRTVAEGQNPQRINDVRGTKPHFRNFFPQGTWGKPAVQQTLKAFSSPSPASQQPFPLGSLVPLVPESHLVLFPGRFLPFQREPLPPRPKNIVRHLKMPRE</sequence>
<dbReference type="InterPro" id="IPR038953">
    <property type="entry name" value="APOBEC4"/>
</dbReference>
<dbReference type="EMBL" id="VYZI01000706">
    <property type="protein sequence ID" value="NWR79021.1"/>
    <property type="molecule type" value="Genomic_DNA"/>
</dbReference>
<comment type="caution">
    <text evidence="1">The sequence shown here is derived from an EMBL/GenBank/DDBJ whole genome shotgun (WGS) entry which is preliminary data.</text>
</comment>
<dbReference type="PANTHER" id="PTHR35672">
    <property type="entry name" value="C-U-EDITING ENZYME APOBEC-4-RELATED"/>
    <property type="match status" value="1"/>
</dbReference>
<organism evidence="1 2">
    <name type="scientific">Centropus unirufus</name>
    <dbReference type="NCBI Taxonomy" id="1118519"/>
    <lineage>
        <taxon>Eukaryota</taxon>
        <taxon>Metazoa</taxon>
        <taxon>Chordata</taxon>
        <taxon>Craniata</taxon>
        <taxon>Vertebrata</taxon>
        <taxon>Euteleostomi</taxon>
        <taxon>Archelosauria</taxon>
        <taxon>Archosauria</taxon>
        <taxon>Dinosauria</taxon>
        <taxon>Saurischia</taxon>
        <taxon>Theropoda</taxon>
        <taxon>Coelurosauria</taxon>
        <taxon>Aves</taxon>
        <taxon>Neognathae</taxon>
        <taxon>Neoaves</taxon>
        <taxon>Otidimorphae</taxon>
        <taxon>Cuculiformes</taxon>
        <taxon>Centropidae</taxon>
        <taxon>Centropus</taxon>
    </lineage>
</organism>
<keyword evidence="2" id="KW-1185">Reference proteome</keyword>
<evidence type="ECO:0000313" key="2">
    <source>
        <dbReference type="Proteomes" id="UP000517892"/>
    </source>
</evidence>
<protein>
    <submittedName>
        <fullName evidence="1">ABEC4 enzyme</fullName>
    </submittedName>
</protein>
<reference evidence="1 2" key="1">
    <citation type="submission" date="2019-09" db="EMBL/GenBank/DDBJ databases">
        <title>Bird 10,000 Genomes (B10K) Project - Family phase.</title>
        <authorList>
            <person name="Zhang G."/>
        </authorList>
    </citation>
    <scope>NUCLEOTIDE SEQUENCE [LARGE SCALE GENOMIC DNA]</scope>
    <source>
        <strain evidence="1">B10K-DU-017-25</strain>
        <tissue evidence="1">Mixed tissue sample</tissue>
    </source>
</reference>
<dbReference type="Proteomes" id="UP000517892">
    <property type="component" value="Unassembled WGS sequence"/>
</dbReference>
<accession>A0A7K5A5Q5</accession>
<proteinExistence type="predicted"/>
<evidence type="ECO:0000313" key="1">
    <source>
        <dbReference type="EMBL" id="NWR79021.1"/>
    </source>
</evidence>
<gene>
    <name evidence="1" type="primary">Apobec4</name>
    <name evidence="1" type="ORF">CENUNI_R14234</name>
</gene>
<dbReference type="Gene3D" id="3.40.140.10">
    <property type="entry name" value="Cytidine Deaminase, domain 2"/>
    <property type="match status" value="1"/>
</dbReference>